<comment type="caution">
    <text evidence="3">The sequence shown here is derived from an EMBL/GenBank/DDBJ whole genome shotgun (WGS) entry which is preliminary data.</text>
</comment>
<organism evidence="3 4">
    <name type="scientific">Jiella pacifica</name>
    <dbReference type="NCBI Taxonomy" id="2696469"/>
    <lineage>
        <taxon>Bacteria</taxon>
        <taxon>Pseudomonadati</taxon>
        <taxon>Pseudomonadota</taxon>
        <taxon>Alphaproteobacteria</taxon>
        <taxon>Hyphomicrobiales</taxon>
        <taxon>Aurantimonadaceae</taxon>
        <taxon>Jiella</taxon>
    </lineage>
</organism>
<dbReference type="AlphaFoldDB" id="A0A6N9T9I2"/>
<dbReference type="PANTHER" id="PTHR30222">
    <property type="entry name" value="SPERMIDINE/PUTRESCINE-BINDING PERIPLASMIC PROTEIN"/>
    <property type="match status" value="1"/>
</dbReference>
<dbReference type="Gene3D" id="3.40.190.10">
    <property type="entry name" value="Periplasmic binding protein-like II"/>
    <property type="match status" value="2"/>
</dbReference>
<accession>A0A6N9T9I2</accession>
<dbReference type="RefSeq" id="WP_163465657.1">
    <property type="nucleotide sequence ID" value="NZ_JAAAMG010000025.1"/>
</dbReference>
<name>A0A6N9T9I2_9HYPH</name>
<protein>
    <submittedName>
        <fullName evidence="3">Extracellular solute-binding protein</fullName>
    </submittedName>
</protein>
<dbReference type="InterPro" id="IPR006311">
    <property type="entry name" value="TAT_signal"/>
</dbReference>
<keyword evidence="2" id="KW-0574">Periplasm</keyword>
<dbReference type="PANTHER" id="PTHR30222:SF17">
    <property type="entry name" value="SPERMIDINE_PUTRESCINE-BINDING PERIPLASMIC PROTEIN"/>
    <property type="match status" value="1"/>
</dbReference>
<keyword evidence="4" id="KW-1185">Reference proteome</keyword>
<keyword evidence="1" id="KW-0732">Signal</keyword>
<evidence type="ECO:0000313" key="4">
    <source>
        <dbReference type="Proteomes" id="UP000469011"/>
    </source>
</evidence>
<dbReference type="EMBL" id="JAAAMG010000025">
    <property type="protein sequence ID" value="NDW07202.1"/>
    <property type="molecule type" value="Genomic_DNA"/>
</dbReference>
<gene>
    <name evidence="3" type="ORF">GTK09_22545</name>
</gene>
<dbReference type="Proteomes" id="UP000469011">
    <property type="component" value="Unassembled WGS sequence"/>
</dbReference>
<dbReference type="SUPFAM" id="SSF53850">
    <property type="entry name" value="Periplasmic binding protein-like II"/>
    <property type="match status" value="1"/>
</dbReference>
<evidence type="ECO:0000256" key="1">
    <source>
        <dbReference type="ARBA" id="ARBA00022729"/>
    </source>
</evidence>
<evidence type="ECO:0000256" key="2">
    <source>
        <dbReference type="ARBA" id="ARBA00022764"/>
    </source>
</evidence>
<evidence type="ECO:0000313" key="3">
    <source>
        <dbReference type="EMBL" id="NDW07202.1"/>
    </source>
</evidence>
<sequence length="352" mass="38622">MTRESKSMSISRRSFLAGTAGVAASSLILPGMPAFAQGGGRVVVGTWGGDYARLLTENIDQPIMNPLGYEIIQDQAGDPERRAKMLAERRLPRGSIDTNALQDSSMYQVFAQGLVEELDFDKIPNASKLLPNMRLPYGVPQIFSGMVLLYNPDKMDAPSAYADLFNPSKASRIGIIDIQYRHNIAVASLIAGGSVTAVDKGKALLMELRKAGIRIYPTNEAFAQALQTEEIDGGPMWKARSLQWQKAGINVLAAVPSEGMVPYVSGFVIPKNAPNKDGAYAYLNALLEPEAQIGFAENMGYAGTTNVEMPKELQERVSFTPEQIEAMNPIDFEFFTKNDLDLKTWWDREFVG</sequence>
<dbReference type="Pfam" id="PF13416">
    <property type="entry name" value="SBP_bac_8"/>
    <property type="match status" value="1"/>
</dbReference>
<reference evidence="3 4" key="1">
    <citation type="submission" date="2020-01" db="EMBL/GenBank/DDBJ databases">
        <title>Jiella pacifica sp. nov.</title>
        <authorList>
            <person name="Xue Z."/>
            <person name="Zhu S."/>
            <person name="Chen J."/>
            <person name="Yang J."/>
        </authorList>
    </citation>
    <scope>NUCLEOTIDE SEQUENCE [LARGE SCALE GENOMIC DNA]</scope>
    <source>
        <strain evidence="3 4">40Bstr34</strain>
    </source>
</reference>
<dbReference type="PROSITE" id="PS51318">
    <property type="entry name" value="TAT"/>
    <property type="match status" value="1"/>
</dbReference>
<dbReference type="InterPro" id="IPR006059">
    <property type="entry name" value="SBP"/>
</dbReference>
<proteinExistence type="predicted"/>